<dbReference type="AlphaFoldDB" id="A0A1V9FMS1"/>
<gene>
    <name evidence="8" type="ORF">A3860_37000</name>
</gene>
<dbReference type="Pfam" id="PF14322">
    <property type="entry name" value="SusD-like_3"/>
    <property type="match status" value="1"/>
</dbReference>
<keyword evidence="9" id="KW-1185">Reference proteome</keyword>
<comment type="similarity">
    <text evidence="2">Belongs to the SusD family.</text>
</comment>
<evidence type="ECO:0000313" key="9">
    <source>
        <dbReference type="Proteomes" id="UP000192796"/>
    </source>
</evidence>
<evidence type="ECO:0000256" key="5">
    <source>
        <dbReference type="ARBA" id="ARBA00023237"/>
    </source>
</evidence>
<feature type="domain" description="RagB/SusD" evidence="6">
    <location>
        <begin position="425"/>
        <end position="570"/>
    </location>
</feature>
<dbReference type="SUPFAM" id="SSF48452">
    <property type="entry name" value="TPR-like"/>
    <property type="match status" value="1"/>
</dbReference>
<dbReference type="OrthoDB" id="5694214at2"/>
<evidence type="ECO:0008006" key="10">
    <source>
        <dbReference type="Google" id="ProtNLM"/>
    </source>
</evidence>
<dbReference type="EMBL" id="LVYD01000076">
    <property type="protein sequence ID" value="OQP59607.1"/>
    <property type="molecule type" value="Genomic_DNA"/>
</dbReference>
<dbReference type="InterPro" id="IPR011990">
    <property type="entry name" value="TPR-like_helical_dom_sf"/>
</dbReference>
<evidence type="ECO:0000259" key="7">
    <source>
        <dbReference type="Pfam" id="PF14322"/>
    </source>
</evidence>
<sequence>MKKILIAFIFISSCSLISCKRSLTETPLDFYSPENSYTNKAQFESALADIYLKVRTYFYANTDAAENYDMLGYDADFADNLNGTNSVIPFFRWNTINADNNFSSKWWGRLYKIIAEANAIIERADLPAAKWGSDADKNAIVGEARFLRAFAYHFLANMWGGVPLVLTETKAPKFDYVRAGQTEIYQQCKDDLTFATQYMIPITTQTMGRAPREAAYSLLCEINICLKDYTGAIKAADAVIQGGNCKLMTARFGKWTAFTTNAPLYQGPAKPWGDVYFDLFQDGNFNFKEGNAEALWNIEQSPTILGGNNTDVNASGGFFVMERWWGPKPWALTDLNDKPNFLQDTLMGRPNGALTATKYIDTLIWQYKGDWNNDLRNSPFNVIRTYYWSNPAGAFYGQPITRANVKDPALFRAYCAPTFVKGVGVVHYKKFQDATSKQWHDNGRTYKNWYIMRLPETYLLRAEAKLAAGDPGGAASDINVIRTRAHATPVVAGDVTIDLILDERARELYMEEFRLNTLMRLGKLPEYLKKYNGDVIANGYIPDPKVNKLPIPNSVIQANTGAELTQNTGY</sequence>
<accession>A0A1V9FMS1</accession>
<dbReference type="GO" id="GO:0009279">
    <property type="term" value="C:cell outer membrane"/>
    <property type="evidence" value="ECO:0007669"/>
    <property type="project" value="UniProtKB-SubCell"/>
</dbReference>
<evidence type="ECO:0000256" key="3">
    <source>
        <dbReference type="ARBA" id="ARBA00022729"/>
    </source>
</evidence>
<keyword evidence="5" id="KW-0998">Cell outer membrane</keyword>
<dbReference type="Proteomes" id="UP000192796">
    <property type="component" value="Unassembled WGS sequence"/>
</dbReference>
<dbReference type="InterPro" id="IPR033985">
    <property type="entry name" value="SusD-like_N"/>
</dbReference>
<comment type="caution">
    <text evidence="8">The sequence shown here is derived from an EMBL/GenBank/DDBJ whole genome shotgun (WGS) entry which is preliminary data.</text>
</comment>
<dbReference type="PROSITE" id="PS51257">
    <property type="entry name" value="PROKAR_LIPOPROTEIN"/>
    <property type="match status" value="1"/>
</dbReference>
<reference evidence="8 9" key="1">
    <citation type="submission" date="2016-03" db="EMBL/GenBank/DDBJ databases">
        <title>Niastella vici sp. nov., isolated from farmland soil.</title>
        <authorList>
            <person name="Chen L."/>
            <person name="Wang D."/>
            <person name="Yang S."/>
            <person name="Wang G."/>
        </authorList>
    </citation>
    <scope>NUCLEOTIDE SEQUENCE [LARGE SCALE GENOMIC DNA]</scope>
    <source>
        <strain evidence="8 9">DJ57</strain>
    </source>
</reference>
<comment type="subcellular location">
    <subcellularLocation>
        <location evidence="1">Cell outer membrane</location>
    </subcellularLocation>
</comment>
<proteinExistence type="inferred from homology"/>
<dbReference type="STRING" id="1703345.A3860_37000"/>
<feature type="domain" description="SusD-like N-terminal" evidence="7">
    <location>
        <begin position="35"/>
        <end position="222"/>
    </location>
</feature>
<evidence type="ECO:0000256" key="4">
    <source>
        <dbReference type="ARBA" id="ARBA00023136"/>
    </source>
</evidence>
<evidence type="ECO:0000256" key="1">
    <source>
        <dbReference type="ARBA" id="ARBA00004442"/>
    </source>
</evidence>
<dbReference type="Gene3D" id="1.25.40.390">
    <property type="match status" value="1"/>
</dbReference>
<keyword evidence="3" id="KW-0732">Signal</keyword>
<evidence type="ECO:0000259" key="6">
    <source>
        <dbReference type="Pfam" id="PF07980"/>
    </source>
</evidence>
<evidence type="ECO:0000256" key="2">
    <source>
        <dbReference type="ARBA" id="ARBA00006275"/>
    </source>
</evidence>
<name>A0A1V9FMS1_9BACT</name>
<keyword evidence="4" id="KW-0472">Membrane</keyword>
<organism evidence="8 9">
    <name type="scientific">Niastella vici</name>
    <dbReference type="NCBI Taxonomy" id="1703345"/>
    <lineage>
        <taxon>Bacteria</taxon>
        <taxon>Pseudomonadati</taxon>
        <taxon>Bacteroidota</taxon>
        <taxon>Chitinophagia</taxon>
        <taxon>Chitinophagales</taxon>
        <taxon>Chitinophagaceae</taxon>
        <taxon>Niastella</taxon>
    </lineage>
</organism>
<dbReference type="RefSeq" id="WP_081154634.1">
    <property type="nucleotide sequence ID" value="NZ_LVYD01000076.1"/>
</dbReference>
<evidence type="ECO:0000313" key="8">
    <source>
        <dbReference type="EMBL" id="OQP59607.1"/>
    </source>
</evidence>
<dbReference type="Pfam" id="PF07980">
    <property type="entry name" value="SusD_RagB"/>
    <property type="match status" value="1"/>
</dbReference>
<dbReference type="InterPro" id="IPR012944">
    <property type="entry name" value="SusD_RagB_dom"/>
</dbReference>
<protein>
    <recommendedName>
        <fullName evidence="10">Glycan metabolism protein RagB</fullName>
    </recommendedName>
</protein>